<evidence type="ECO:0000256" key="3">
    <source>
        <dbReference type="ARBA" id="ARBA00023163"/>
    </source>
</evidence>
<evidence type="ECO:0000256" key="2">
    <source>
        <dbReference type="ARBA" id="ARBA00023125"/>
    </source>
</evidence>
<evidence type="ECO:0000313" key="7">
    <source>
        <dbReference type="Proteomes" id="UP000622552"/>
    </source>
</evidence>
<dbReference type="EMBL" id="JADOUF010000001">
    <property type="protein sequence ID" value="MBG6134256.1"/>
    <property type="molecule type" value="Genomic_DNA"/>
</dbReference>
<reference evidence="6" key="1">
    <citation type="submission" date="2020-11" db="EMBL/GenBank/DDBJ databases">
        <title>Sequencing the genomes of 1000 actinobacteria strains.</title>
        <authorList>
            <person name="Klenk H.-P."/>
        </authorList>
    </citation>
    <scope>NUCLEOTIDE SEQUENCE</scope>
    <source>
        <strain evidence="6">DSM 45356</strain>
    </source>
</reference>
<accession>A0A8J7KIL8</accession>
<dbReference type="GO" id="GO:0003677">
    <property type="term" value="F:DNA binding"/>
    <property type="evidence" value="ECO:0007669"/>
    <property type="project" value="UniProtKB-UniRule"/>
</dbReference>
<gene>
    <name evidence="6" type="ORF">IW245_000450</name>
</gene>
<organism evidence="6 7">
    <name type="scientific">Longispora fulva</name>
    <dbReference type="NCBI Taxonomy" id="619741"/>
    <lineage>
        <taxon>Bacteria</taxon>
        <taxon>Bacillati</taxon>
        <taxon>Actinomycetota</taxon>
        <taxon>Actinomycetes</taxon>
        <taxon>Micromonosporales</taxon>
        <taxon>Micromonosporaceae</taxon>
        <taxon>Longispora</taxon>
    </lineage>
</organism>
<keyword evidence="1" id="KW-0805">Transcription regulation</keyword>
<evidence type="ECO:0000256" key="1">
    <source>
        <dbReference type="ARBA" id="ARBA00023015"/>
    </source>
</evidence>
<feature type="domain" description="HTH tetR-type" evidence="5">
    <location>
        <begin position="7"/>
        <end position="67"/>
    </location>
</feature>
<sequence length="189" mass="20845">MVQERRRLTADDWADAALAVLAEHGLAAVAVEPLAHRLRATKGSFYWHFPNRPALVAAALARWEHRYTESVIEGLRAEPDPAARLRALFRSATPVAEYHRVEVNVLAAATDPQVAPVLARVAARRLGYLVHLFAELGFTPARAHQRGLLAYATYVGHAELSTRLPRTFPGDAADVESYIDEVLAVLLRP</sequence>
<evidence type="ECO:0000256" key="4">
    <source>
        <dbReference type="PROSITE-ProRule" id="PRU00335"/>
    </source>
</evidence>
<dbReference type="RefSeq" id="WP_197001515.1">
    <property type="nucleotide sequence ID" value="NZ_BONS01000035.1"/>
</dbReference>
<protein>
    <submittedName>
        <fullName evidence="6">AcrR family transcriptional regulator</fullName>
    </submittedName>
</protein>
<dbReference type="SUPFAM" id="SSF46689">
    <property type="entry name" value="Homeodomain-like"/>
    <property type="match status" value="1"/>
</dbReference>
<dbReference type="PROSITE" id="PS50977">
    <property type="entry name" value="HTH_TETR_2"/>
    <property type="match status" value="1"/>
</dbReference>
<dbReference type="InterPro" id="IPR009057">
    <property type="entry name" value="Homeodomain-like_sf"/>
</dbReference>
<dbReference type="Pfam" id="PF00440">
    <property type="entry name" value="TetR_N"/>
    <property type="match status" value="1"/>
</dbReference>
<keyword evidence="2 4" id="KW-0238">DNA-binding</keyword>
<dbReference type="PANTHER" id="PTHR47506:SF1">
    <property type="entry name" value="HTH-TYPE TRANSCRIPTIONAL REGULATOR YJDC"/>
    <property type="match status" value="1"/>
</dbReference>
<dbReference type="Proteomes" id="UP000622552">
    <property type="component" value="Unassembled WGS sequence"/>
</dbReference>
<keyword evidence="7" id="KW-1185">Reference proteome</keyword>
<evidence type="ECO:0000313" key="6">
    <source>
        <dbReference type="EMBL" id="MBG6134256.1"/>
    </source>
</evidence>
<evidence type="ECO:0000259" key="5">
    <source>
        <dbReference type="PROSITE" id="PS50977"/>
    </source>
</evidence>
<keyword evidence="3" id="KW-0804">Transcription</keyword>
<dbReference type="AlphaFoldDB" id="A0A8J7KIL8"/>
<name>A0A8J7KIL8_9ACTN</name>
<proteinExistence type="predicted"/>
<dbReference type="Gene3D" id="1.10.357.10">
    <property type="entry name" value="Tetracycline Repressor, domain 2"/>
    <property type="match status" value="1"/>
</dbReference>
<comment type="caution">
    <text evidence="6">The sequence shown here is derived from an EMBL/GenBank/DDBJ whole genome shotgun (WGS) entry which is preliminary data.</text>
</comment>
<dbReference type="PANTHER" id="PTHR47506">
    <property type="entry name" value="TRANSCRIPTIONAL REGULATORY PROTEIN"/>
    <property type="match status" value="1"/>
</dbReference>
<dbReference type="InterPro" id="IPR001647">
    <property type="entry name" value="HTH_TetR"/>
</dbReference>
<feature type="DNA-binding region" description="H-T-H motif" evidence="4">
    <location>
        <begin position="30"/>
        <end position="49"/>
    </location>
</feature>